<reference evidence="3" key="1">
    <citation type="submission" date="2020-04" db="EMBL/GenBank/DDBJ databases">
        <title>Genome Assembly and Annotation of Botryosphaeria dothidea sdau 11-99, a Latent Pathogen of Apple Fruit Ring Rot in China.</title>
        <authorList>
            <person name="Yu C."/>
            <person name="Diao Y."/>
            <person name="Lu Q."/>
            <person name="Zhao J."/>
            <person name="Cui S."/>
            <person name="Peng C."/>
            <person name="He B."/>
            <person name="Liu H."/>
        </authorList>
    </citation>
    <scope>NUCLEOTIDE SEQUENCE [LARGE SCALE GENOMIC DNA]</scope>
    <source>
        <strain evidence="3">Sdau11-99</strain>
    </source>
</reference>
<feature type="compositionally biased region" description="Polar residues" evidence="1">
    <location>
        <begin position="163"/>
        <end position="174"/>
    </location>
</feature>
<keyword evidence="4" id="KW-1185">Reference proteome</keyword>
<keyword evidence="2" id="KW-0472">Membrane</keyword>
<gene>
    <name evidence="3" type="ORF">GTA08_BOTSDO10836</name>
</gene>
<comment type="caution">
    <text evidence="3">The sequence shown here is derived from an EMBL/GenBank/DDBJ whole genome shotgun (WGS) entry which is preliminary data.</text>
</comment>
<sequence length="280" mass="30597">MDKLTTTLAALTALLPQSVSDQAIKLFVKRCLKVFLDHATQVAVEFLWLALVSLCLACWLLFRRVSRASTPAHSPPAWSTESECVIGRTPIALHPLSTPYQAWLESAGSEVGGAAQTLAMRRRVRGPLRLSMPDCCGSASTMTTQESDDEACYLVRHFRGASGTCTPENTNGEGSTDREMAVGGRDDKIGEMKARIQNVRAILEEYRQEIAKNLLDVEPHGTAEDNRGDGVVETMSFRSAPRASRQDRPGAAPSTLPRAGPHHVKEVQKEGLTNNDWLTL</sequence>
<feature type="transmembrane region" description="Helical" evidence="2">
    <location>
        <begin position="44"/>
        <end position="62"/>
    </location>
</feature>
<protein>
    <submittedName>
        <fullName evidence="3">Uncharacterized protein</fullName>
    </submittedName>
</protein>
<evidence type="ECO:0000256" key="1">
    <source>
        <dbReference type="SAM" id="MobiDB-lite"/>
    </source>
</evidence>
<organism evidence="3 4">
    <name type="scientific">Botryosphaeria dothidea</name>
    <dbReference type="NCBI Taxonomy" id="55169"/>
    <lineage>
        <taxon>Eukaryota</taxon>
        <taxon>Fungi</taxon>
        <taxon>Dikarya</taxon>
        <taxon>Ascomycota</taxon>
        <taxon>Pezizomycotina</taxon>
        <taxon>Dothideomycetes</taxon>
        <taxon>Dothideomycetes incertae sedis</taxon>
        <taxon>Botryosphaeriales</taxon>
        <taxon>Botryosphaeriaceae</taxon>
        <taxon>Botryosphaeria</taxon>
    </lineage>
</organism>
<dbReference type="AlphaFoldDB" id="A0A8H4IIS0"/>
<feature type="compositionally biased region" description="Polar residues" evidence="1">
    <location>
        <begin position="271"/>
        <end position="280"/>
    </location>
</feature>
<dbReference type="Proteomes" id="UP000572817">
    <property type="component" value="Unassembled WGS sequence"/>
</dbReference>
<feature type="region of interest" description="Disordered" evidence="1">
    <location>
        <begin position="238"/>
        <end position="280"/>
    </location>
</feature>
<accession>A0A8H4IIS0</accession>
<keyword evidence="2" id="KW-0812">Transmembrane</keyword>
<evidence type="ECO:0000313" key="3">
    <source>
        <dbReference type="EMBL" id="KAF4301222.1"/>
    </source>
</evidence>
<evidence type="ECO:0000313" key="4">
    <source>
        <dbReference type="Proteomes" id="UP000572817"/>
    </source>
</evidence>
<feature type="region of interest" description="Disordered" evidence="1">
    <location>
        <begin position="163"/>
        <end position="182"/>
    </location>
</feature>
<keyword evidence="2" id="KW-1133">Transmembrane helix</keyword>
<evidence type="ECO:0000256" key="2">
    <source>
        <dbReference type="SAM" id="Phobius"/>
    </source>
</evidence>
<dbReference type="EMBL" id="WWBZ02000082">
    <property type="protein sequence ID" value="KAF4301222.1"/>
    <property type="molecule type" value="Genomic_DNA"/>
</dbReference>
<name>A0A8H4IIS0_9PEZI</name>
<proteinExistence type="predicted"/>